<dbReference type="EMBL" id="FXAC01000005">
    <property type="protein sequence ID" value="SMF01586.1"/>
    <property type="molecule type" value="Genomic_DNA"/>
</dbReference>
<feature type="transmembrane region" description="Helical" evidence="2">
    <location>
        <begin position="256"/>
        <end position="273"/>
    </location>
</feature>
<feature type="transmembrane region" description="Helical" evidence="2">
    <location>
        <begin position="6"/>
        <end position="29"/>
    </location>
</feature>
<feature type="transmembrane region" description="Helical" evidence="2">
    <location>
        <begin position="400"/>
        <end position="417"/>
    </location>
</feature>
<feature type="transmembrane region" description="Helical" evidence="2">
    <location>
        <begin position="423"/>
        <end position="440"/>
    </location>
</feature>
<gene>
    <name evidence="3" type="ORF">SAMN06296028_105108</name>
</gene>
<feature type="transmembrane region" description="Helical" evidence="2">
    <location>
        <begin position="207"/>
        <end position="227"/>
    </location>
</feature>
<feature type="transmembrane region" description="Helical" evidence="2">
    <location>
        <begin position="137"/>
        <end position="159"/>
    </location>
</feature>
<dbReference type="Proteomes" id="UP000192929">
    <property type="component" value="Unassembled WGS sequence"/>
</dbReference>
<feature type="transmembrane region" description="Helical" evidence="2">
    <location>
        <begin position="82"/>
        <end position="103"/>
    </location>
</feature>
<evidence type="ECO:0000313" key="3">
    <source>
        <dbReference type="EMBL" id="SMF01586.1"/>
    </source>
</evidence>
<dbReference type="AlphaFoldDB" id="A0A1X7CRK1"/>
<proteinExistence type="predicted"/>
<name>A0A1X7CRK1_9MICC</name>
<keyword evidence="2" id="KW-0812">Transmembrane</keyword>
<organism evidence="3 4">
    <name type="scientific">Kocuria marina subsp. indica</name>
    <dbReference type="NCBI Taxonomy" id="1049583"/>
    <lineage>
        <taxon>Bacteria</taxon>
        <taxon>Bacillati</taxon>
        <taxon>Actinomycetota</taxon>
        <taxon>Actinomycetes</taxon>
        <taxon>Micrococcales</taxon>
        <taxon>Micrococcaceae</taxon>
        <taxon>Kocuria</taxon>
    </lineage>
</organism>
<accession>A0A1X7CRK1</accession>
<protein>
    <recommendedName>
        <fullName evidence="5">Oligosaccharide repeat unit polymerase</fullName>
    </recommendedName>
</protein>
<evidence type="ECO:0000256" key="2">
    <source>
        <dbReference type="SAM" id="Phobius"/>
    </source>
</evidence>
<evidence type="ECO:0000313" key="4">
    <source>
        <dbReference type="Proteomes" id="UP000192929"/>
    </source>
</evidence>
<feature type="transmembrane region" description="Helical" evidence="2">
    <location>
        <begin position="366"/>
        <end position="388"/>
    </location>
</feature>
<evidence type="ECO:0000256" key="1">
    <source>
        <dbReference type="SAM" id="MobiDB-lite"/>
    </source>
</evidence>
<keyword evidence="2" id="KW-1133">Transmembrane helix</keyword>
<feature type="region of interest" description="Disordered" evidence="1">
    <location>
        <begin position="450"/>
        <end position="473"/>
    </location>
</feature>
<keyword evidence="4" id="KW-1185">Reference proteome</keyword>
<evidence type="ECO:0008006" key="5">
    <source>
        <dbReference type="Google" id="ProtNLM"/>
    </source>
</evidence>
<feature type="transmembrane region" description="Helical" evidence="2">
    <location>
        <begin position="179"/>
        <end position="198"/>
    </location>
</feature>
<sequence>MNTMTPFGWAVFLLGATTAVGALALIHIWTRDRVDGLNLRMWLVINFLVANVLSGFAHVLGWSRDRGFYEAMSGTPAGATSGLTTAAWATFLGMCALWAGLTIPRPRILAAHRGPRQVPRRPLVPEQLYSFVSHHRVSMGGLALVLVAAGAVGLVRVMGATTDQTGGRIISVDGGNARYAFLAGWLPWGITILVLALASRKRVPGPAVWNTIILVAGLAALGVSATWNGGRSEIAYVAFPLLALMLPRINVLRWPLIVVGVTVFVGFIIATTARRVGATTDPWSFVDWQWGRFSMAAWAENHVQFHGALQGETLLSALLNVPLALLHFAGIPAENPFRSMVQVSGYDLLGGEDQIYVVPGLSAEMILNFGLLGAIVGYFVLGLVSAMVSDAYSRSRSETNRLLLATVGSTLVFQGIVGQLESLEVFLTLSILPLWGLWIVERIFGRGDTKSPPAGIRSSPATELLPRTPAVHK</sequence>
<reference evidence="4" key="1">
    <citation type="submission" date="2017-04" db="EMBL/GenBank/DDBJ databases">
        <authorList>
            <person name="Varghese N."/>
            <person name="Submissions S."/>
        </authorList>
    </citation>
    <scope>NUCLEOTIDE SEQUENCE [LARGE SCALE GENOMIC DNA]</scope>
    <source>
        <strain evidence="4">NIO-1021</strain>
    </source>
</reference>
<feature type="transmembrane region" description="Helical" evidence="2">
    <location>
        <begin position="41"/>
        <end position="62"/>
    </location>
</feature>
<keyword evidence="2" id="KW-0472">Membrane</keyword>